<reference evidence="2" key="1">
    <citation type="submission" date="2022-11" db="UniProtKB">
        <authorList>
            <consortium name="WormBaseParasite"/>
        </authorList>
    </citation>
    <scope>IDENTIFICATION</scope>
</reference>
<evidence type="ECO:0000313" key="1">
    <source>
        <dbReference type="Proteomes" id="UP000887579"/>
    </source>
</evidence>
<organism evidence="1 2">
    <name type="scientific">Panagrolaimus sp. ES5</name>
    <dbReference type="NCBI Taxonomy" id="591445"/>
    <lineage>
        <taxon>Eukaryota</taxon>
        <taxon>Metazoa</taxon>
        <taxon>Ecdysozoa</taxon>
        <taxon>Nematoda</taxon>
        <taxon>Chromadorea</taxon>
        <taxon>Rhabditida</taxon>
        <taxon>Tylenchina</taxon>
        <taxon>Panagrolaimomorpha</taxon>
        <taxon>Panagrolaimoidea</taxon>
        <taxon>Panagrolaimidae</taxon>
        <taxon>Panagrolaimus</taxon>
    </lineage>
</organism>
<dbReference type="Proteomes" id="UP000887579">
    <property type="component" value="Unplaced"/>
</dbReference>
<sequence length="179" mass="19987">MFIVTQIAPLPRSSQTSSNAEIGASKTKKNPLAQASSLVDRFTSRRQDSLPQMKISSTLNSTPPASKDSNVHNSSISPPKLSTLDEDDDRFDAISQASTGKLVMRKGEQRPWRNFFTRSFISSTDSSKKEDEENEEHYESHRAALQSPRIAHRRRVSVIGDVECDRKIFANKYAAFAPS</sequence>
<accession>A0AC34GCK6</accession>
<name>A0AC34GCK6_9BILA</name>
<proteinExistence type="predicted"/>
<protein>
    <submittedName>
        <fullName evidence="2">Uncharacterized protein</fullName>
    </submittedName>
</protein>
<evidence type="ECO:0000313" key="2">
    <source>
        <dbReference type="WBParaSite" id="ES5_v2.g27483.t1"/>
    </source>
</evidence>
<dbReference type="WBParaSite" id="ES5_v2.g27483.t1">
    <property type="protein sequence ID" value="ES5_v2.g27483.t1"/>
    <property type="gene ID" value="ES5_v2.g27483"/>
</dbReference>